<dbReference type="InterPro" id="IPR019594">
    <property type="entry name" value="Glu/Gly-bd"/>
</dbReference>
<keyword evidence="4" id="KW-0812">Transmembrane</keyword>
<dbReference type="PANTHER" id="PTHR18966">
    <property type="entry name" value="IONOTROPIC GLUTAMATE RECEPTOR"/>
    <property type="match status" value="1"/>
</dbReference>
<comment type="similarity">
    <text evidence="2">Belongs to the glutamate-gated ion channel (TC 1.A.10.1) family.</text>
</comment>
<keyword evidence="9" id="KW-0325">Glycoprotein</keyword>
<evidence type="ECO:0000256" key="2">
    <source>
        <dbReference type="ARBA" id="ARBA00008685"/>
    </source>
</evidence>
<keyword evidence="11" id="KW-0407">Ion channel</keyword>
<feature type="domain" description="Ionotropic glutamate receptor C-terminal" evidence="12">
    <location>
        <begin position="58"/>
        <end position="182"/>
    </location>
</feature>
<dbReference type="SMART" id="SM00918">
    <property type="entry name" value="Lig_chan-Glu_bd"/>
    <property type="match status" value="1"/>
</dbReference>
<evidence type="ECO:0000313" key="14">
    <source>
        <dbReference type="EMBL" id="CAD7631550.1"/>
    </source>
</evidence>
<evidence type="ECO:0000259" key="12">
    <source>
        <dbReference type="SMART" id="SM00079"/>
    </source>
</evidence>
<dbReference type="AlphaFoldDB" id="A0A7R9Q3Y0"/>
<dbReference type="InterPro" id="IPR001320">
    <property type="entry name" value="Iontro_rcpt_C"/>
</dbReference>
<name>A0A7R9Q3Y0_9ACAR</name>
<evidence type="ECO:0000256" key="10">
    <source>
        <dbReference type="ARBA" id="ARBA00023286"/>
    </source>
</evidence>
<feature type="domain" description="Ionotropic glutamate receptor L-glutamate and glycine-binding" evidence="13">
    <location>
        <begin position="58"/>
        <end position="122"/>
    </location>
</feature>
<dbReference type="Pfam" id="PF10613">
    <property type="entry name" value="Lig_chan-Glu_bd"/>
    <property type="match status" value="1"/>
</dbReference>
<keyword evidence="7" id="KW-0472">Membrane</keyword>
<comment type="subcellular location">
    <subcellularLocation>
        <location evidence="1">Membrane</location>
        <topology evidence="1">Multi-pass membrane protein</topology>
    </subcellularLocation>
</comment>
<dbReference type="GO" id="GO:0016020">
    <property type="term" value="C:membrane"/>
    <property type="evidence" value="ECO:0007669"/>
    <property type="project" value="UniProtKB-SubCell"/>
</dbReference>
<evidence type="ECO:0000256" key="9">
    <source>
        <dbReference type="ARBA" id="ARBA00023180"/>
    </source>
</evidence>
<evidence type="ECO:0000259" key="13">
    <source>
        <dbReference type="SMART" id="SM00918"/>
    </source>
</evidence>
<keyword evidence="15" id="KW-1185">Reference proteome</keyword>
<evidence type="ECO:0000256" key="11">
    <source>
        <dbReference type="ARBA" id="ARBA00023303"/>
    </source>
</evidence>
<evidence type="ECO:0000313" key="15">
    <source>
        <dbReference type="Proteomes" id="UP000759131"/>
    </source>
</evidence>
<evidence type="ECO:0000256" key="5">
    <source>
        <dbReference type="ARBA" id="ARBA00022989"/>
    </source>
</evidence>
<evidence type="ECO:0000256" key="3">
    <source>
        <dbReference type="ARBA" id="ARBA00022448"/>
    </source>
</evidence>
<dbReference type="SUPFAM" id="SSF53850">
    <property type="entry name" value="Periplasmic binding protein-like II"/>
    <property type="match status" value="1"/>
</dbReference>
<feature type="non-terminal residue" evidence="14">
    <location>
        <position position="1"/>
    </location>
</feature>
<gene>
    <name evidence="14" type="ORF">OSB1V03_LOCUS11959</name>
</gene>
<keyword evidence="10" id="KW-1071">Ligand-gated ion channel</keyword>
<reference evidence="14" key="1">
    <citation type="submission" date="2020-11" db="EMBL/GenBank/DDBJ databases">
        <authorList>
            <person name="Tran Van P."/>
        </authorList>
    </citation>
    <scope>NUCLEOTIDE SEQUENCE</scope>
</reference>
<dbReference type="SMART" id="SM00079">
    <property type="entry name" value="PBPe"/>
    <property type="match status" value="1"/>
</dbReference>
<evidence type="ECO:0000256" key="8">
    <source>
        <dbReference type="ARBA" id="ARBA00023170"/>
    </source>
</evidence>
<evidence type="ECO:0000256" key="1">
    <source>
        <dbReference type="ARBA" id="ARBA00004141"/>
    </source>
</evidence>
<dbReference type="OrthoDB" id="6427090at2759"/>
<evidence type="ECO:0000256" key="6">
    <source>
        <dbReference type="ARBA" id="ARBA00023065"/>
    </source>
</evidence>
<protein>
    <submittedName>
        <fullName evidence="14">Uncharacterized protein</fullName>
    </submittedName>
</protein>
<proteinExistence type="inferred from homology"/>
<keyword evidence="3" id="KW-0813">Transport</keyword>
<accession>A0A7R9Q3Y0</accession>
<dbReference type="EMBL" id="CAJPIZ010009635">
    <property type="protein sequence ID" value="CAG2111980.1"/>
    <property type="molecule type" value="Genomic_DNA"/>
</dbReference>
<dbReference type="InterPro" id="IPR015683">
    <property type="entry name" value="Ionotropic_Glu_rcpt"/>
</dbReference>
<organism evidence="14">
    <name type="scientific">Medioppia subpectinata</name>
    <dbReference type="NCBI Taxonomy" id="1979941"/>
    <lineage>
        <taxon>Eukaryota</taxon>
        <taxon>Metazoa</taxon>
        <taxon>Ecdysozoa</taxon>
        <taxon>Arthropoda</taxon>
        <taxon>Chelicerata</taxon>
        <taxon>Arachnida</taxon>
        <taxon>Acari</taxon>
        <taxon>Acariformes</taxon>
        <taxon>Sarcoptiformes</taxon>
        <taxon>Oribatida</taxon>
        <taxon>Brachypylina</taxon>
        <taxon>Oppioidea</taxon>
        <taxon>Oppiidae</taxon>
        <taxon>Medioppia</taxon>
    </lineage>
</organism>
<dbReference type="EMBL" id="OC864210">
    <property type="protein sequence ID" value="CAD7631550.1"/>
    <property type="molecule type" value="Genomic_DNA"/>
</dbReference>
<keyword evidence="6" id="KW-0406">Ion transport</keyword>
<keyword evidence="8" id="KW-0675">Receptor</keyword>
<dbReference type="Proteomes" id="UP000759131">
    <property type="component" value="Unassembled WGS sequence"/>
</dbReference>
<evidence type="ECO:0000256" key="7">
    <source>
        <dbReference type="ARBA" id="ARBA00023136"/>
    </source>
</evidence>
<dbReference type="Gene3D" id="3.40.190.10">
    <property type="entry name" value="Periplasmic binding protein-like II"/>
    <property type="match status" value="1"/>
</dbReference>
<dbReference type="FunFam" id="3.40.190.10:FF:000397">
    <property type="entry name" value="Glutamate receptor ionotropic, NMDA 2D"/>
    <property type="match status" value="1"/>
</dbReference>
<dbReference type="GO" id="GO:0015276">
    <property type="term" value="F:ligand-gated monoatomic ion channel activity"/>
    <property type="evidence" value="ECO:0007669"/>
    <property type="project" value="InterPro"/>
</dbReference>
<sequence length="182" mass="19930">IDITWPGNSPVAPMGVPEKFSLKVSFLEEPPFINSVPPNNETGECEVSRAVRCRTTEPISVGNKSSSASRVRYGCCAGFCIDLLQKFADDLKFSYELNRVEDGAWGVLRNGSWNGLIADLLNHRADMVATSIKINSDRQAFVDFTVPFLETGIAIVVAKRTGIISPKAFLAHSYITALVIYT</sequence>
<evidence type="ECO:0000256" key="4">
    <source>
        <dbReference type="ARBA" id="ARBA00022692"/>
    </source>
</evidence>
<keyword evidence="5" id="KW-1133">Transmembrane helix</keyword>